<dbReference type="EMBL" id="KZ410326">
    <property type="protein sequence ID" value="PIO53575.1"/>
    <property type="molecule type" value="Genomic_DNA"/>
</dbReference>
<proteinExistence type="predicted"/>
<evidence type="ECO:0000313" key="2">
    <source>
        <dbReference type="Proteomes" id="UP000230423"/>
    </source>
</evidence>
<dbReference type="Proteomes" id="UP000230423">
    <property type="component" value="Unassembled WGS sequence"/>
</dbReference>
<keyword evidence="2" id="KW-1185">Reference proteome</keyword>
<evidence type="ECO:0000313" key="1">
    <source>
        <dbReference type="EMBL" id="PIO53575.1"/>
    </source>
</evidence>
<sequence>PGVTLPPIVPTSPPGDCDDLRVDCLVLVSQRTGLTITFAATMKAQNLAKLLYFKEFQYDVFKRSGEDSRTAGLPESENTQE</sequence>
<accession>A0A2G9T6J9</accession>
<protein>
    <submittedName>
        <fullName evidence="1">Uncharacterized protein</fullName>
    </submittedName>
</protein>
<organism evidence="1 2">
    <name type="scientific">Teladorsagia circumcincta</name>
    <name type="common">Brown stomach worm</name>
    <name type="synonym">Ostertagia circumcincta</name>
    <dbReference type="NCBI Taxonomy" id="45464"/>
    <lineage>
        <taxon>Eukaryota</taxon>
        <taxon>Metazoa</taxon>
        <taxon>Ecdysozoa</taxon>
        <taxon>Nematoda</taxon>
        <taxon>Chromadorea</taxon>
        <taxon>Rhabditida</taxon>
        <taxon>Rhabditina</taxon>
        <taxon>Rhabditomorpha</taxon>
        <taxon>Strongyloidea</taxon>
        <taxon>Trichostrongylidae</taxon>
        <taxon>Teladorsagia</taxon>
    </lineage>
</organism>
<reference evidence="1 2" key="1">
    <citation type="submission" date="2015-09" db="EMBL/GenBank/DDBJ databases">
        <title>Draft genome of the parasitic nematode Teladorsagia circumcincta isolate WARC Sus (inbred).</title>
        <authorList>
            <person name="Mitreva M."/>
        </authorList>
    </citation>
    <scope>NUCLEOTIDE SEQUENCE [LARGE SCALE GENOMIC DNA]</scope>
    <source>
        <strain evidence="1 2">S</strain>
    </source>
</reference>
<gene>
    <name evidence="1" type="ORF">TELCIR_25084</name>
</gene>
<feature type="non-terminal residue" evidence="1">
    <location>
        <position position="1"/>
    </location>
</feature>
<dbReference type="AlphaFoldDB" id="A0A2G9T6J9"/>
<name>A0A2G9T6J9_TELCI</name>